<dbReference type="PIRSF" id="PIRSF011018">
    <property type="entry name" value="Nicalin"/>
    <property type="match status" value="1"/>
</dbReference>
<evidence type="ECO:0000256" key="5">
    <source>
        <dbReference type="ARBA" id="ARBA00022824"/>
    </source>
</evidence>
<dbReference type="PANTHER" id="PTHR31826">
    <property type="entry name" value="NICALIN"/>
    <property type="match status" value="1"/>
</dbReference>
<evidence type="ECO:0000313" key="13">
    <source>
        <dbReference type="EMBL" id="KAL2099568.1"/>
    </source>
</evidence>
<dbReference type="Proteomes" id="UP001591681">
    <property type="component" value="Unassembled WGS sequence"/>
</dbReference>
<keyword evidence="4 11" id="KW-0732">Signal</keyword>
<evidence type="ECO:0000256" key="1">
    <source>
        <dbReference type="ARBA" id="ARBA00004389"/>
    </source>
</evidence>
<proteinExistence type="inferred from homology"/>
<dbReference type="Pfam" id="PF04389">
    <property type="entry name" value="Peptidase_M28"/>
    <property type="match status" value="1"/>
</dbReference>
<evidence type="ECO:0000256" key="6">
    <source>
        <dbReference type="ARBA" id="ARBA00022989"/>
    </source>
</evidence>
<evidence type="ECO:0000256" key="2">
    <source>
        <dbReference type="ARBA" id="ARBA00007717"/>
    </source>
</evidence>
<accession>A0ABD1KKC4</accession>
<evidence type="ECO:0000256" key="7">
    <source>
        <dbReference type="ARBA" id="ARBA00023136"/>
    </source>
</evidence>
<gene>
    <name evidence="13" type="ORF">ACEWY4_003962</name>
</gene>
<keyword evidence="8" id="KW-0325">Glycoprotein</keyword>
<keyword evidence="6 10" id="KW-1133">Transmembrane helix</keyword>
<feature type="signal peptide" evidence="11">
    <location>
        <begin position="1"/>
        <end position="18"/>
    </location>
</feature>
<keyword evidence="7 10" id="KW-0472">Membrane</keyword>
<reference evidence="13 14" key="1">
    <citation type="submission" date="2024-09" db="EMBL/GenBank/DDBJ databases">
        <title>A chromosome-level genome assembly of Gray's grenadier anchovy, Coilia grayii.</title>
        <authorList>
            <person name="Fu Z."/>
        </authorList>
    </citation>
    <scope>NUCLEOTIDE SEQUENCE [LARGE SCALE GENOMIC DNA]</scope>
    <source>
        <strain evidence="13">G4</strain>
        <tissue evidence="13">Muscle</tissue>
    </source>
</reference>
<sequence>MVLFVLLTAQHLNASALSAISSYEFTGYRMQHYLLQQDRHGCHGAIVVAEACSSDYPSLTRRCVIMKLPDFTLQSYEEAQRQNAAAVLILMPSNISAVPHEVIQSFMETEVEVLQKDTLMPLYVVAEDEQMLHMYEQVKLDTATRASSILVRVVRSMVTAIAFQILSSNSNPIKPLTDNTISTLEGVLPGLGEDPQAIVITAHYDSFGLSPWLSYGADSNGSGVAILLELARLFQKLYRDPRSRAPYHLLFSLTGGGKYNFLGTKRWLEENMDHAESSLLHDNVAFVLCLDTLANGDELYLHVSRPPKPGTPQHDFIYQLEQVIASRFPWVKFDMIHKKINLGEPTVAWEHERYAVRRIPGFTLSHLDDPKSALRGSILDTMAQVDIRKLKRNAIIIAESLTRFMYNLSDKGSPKEIQLFRGQLEVLDSRLTALLSFLTSAPRATQLMDKEPTQNLMISTLEHELRQHLLQVYRHSFKQDRREPDITFHDQMSQPMMMYRVKPAAFDLFLGGCIAAYLGIIYYAIQNFGHVYGKLKTAVKSKHQ</sequence>
<evidence type="ECO:0000256" key="3">
    <source>
        <dbReference type="ARBA" id="ARBA00022692"/>
    </source>
</evidence>
<dbReference type="CDD" id="cd03882">
    <property type="entry name" value="M28_nicalin_like"/>
    <property type="match status" value="1"/>
</dbReference>
<feature type="chain" id="PRO_5044755795" description="BOS complex subunit NCLN" evidence="11">
    <location>
        <begin position="19"/>
        <end position="544"/>
    </location>
</feature>
<evidence type="ECO:0000313" key="14">
    <source>
        <dbReference type="Proteomes" id="UP001591681"/>
    </source>
</evidence>
<evidence type="ECO:0000256" key="8">
    <source>
        <dbReference type="ARBA" id="ARBA00023180"/>
    </source>
</evidence>
<feature type="domain" description="Peptidase M28" evidence="12">
    <location>
        <begin position="192"/>
        <end position="303"/>
    </location>
</feature>
<evidence type="ECO:0000259" key="12">
    <source>
        <dbReference type="Pfam" id="PF04389"/>
    </source>
</evidence>
<comment type="subcellular location">
    <subcellularLocation>
        <location evidence="1">Endoplasmic reticulum membrane</location>
        <topology evidence="1">Single-pass membrane protein</topology>
    </subcellularLocation>
</comment>
<dbReference type="EMBL" id="JBHFQA010000004">
    <property type="protein sequence ID" value="KAL2099568.1"/>
    <property type="molecule type" value="Genomic_DNA"/>
</dbReference>
<comment type="caution">
    <text evidence="13">The sequence shown here is derived from an EMBL/GenBank/DDBJ whole genome shotgun (WGS) entry which is preliminary data.</text>
</comment>
<comment type="similarity">
    <text evidence="2">Belongs to the nicastrin family.</text>
</comment>
<dbReference type="Gene3D" id="3.40.630.10">
    <property type="entry name" value="Zn peptidases"/>
    <property type="match status" value="1"/>
</dbReference>
<evidence type="ECO:0000256" key="4">
    <source>
        <dbReference type="ARBA" id="ARBA00022729"/>
    </source>
</evidence>
<organism evidence="13 14">
    <name type="scientific">Coilia grayii</name>
    <name type="common">Gray's grenadier anchovy</name>
    <dbReference type="NCBI Taxonomy" id="363190"/>
    <lineage>
        <taxon>Eukaryota</taxon>
        <taxon>Metazoa</taxon>
        <taxon>Chordata</taxon>
        <taxon>Craniata</taxon>
        <taxon>Vertebrata</taxon>
        <taxon>Euteleostomi</taxon>
        <taxon>Actinopterygii</taxon>
        <taxon>Neopterygii</taxon>
        <taxon>Teleostei</taxon>
        <taxon>Clupei</taxon>
        <taxon>Clupeiformes</taxon>
        <taxon>Clupeoidei</taxon>
        <taxon>Engraulidae</taxon>
        <taxon>Coilinae</taxon>
        <taxon>Coilia</taxon>
    </lineage>
</organism>
<dbReference type="InterPro" id="IPR016574">
    <property type="entry name" value="Nicalin"/>
</dbReference>
<name>A0ABD1KKC4_9TELE</name>
<evidence type="ECO:0000256" key="9">
    <source>
        <dbReference type="ARBA" id="ARBA00034873"/>
    </source>
</evidence>
<evidence type="ECO:0000256" key="10">
    <source>
        <dbReference type="SAM" id="Phobius"/>
    </source>
</evidence>
<dbReference type="InterPro" id="IPR007484">
    <property type="entry name" value="Peptidase_M28"/>
</dbReference>
<keyword evidence="3 10" id="KW-0812">Transmembrane</keyword>
<protein>
    <recommendedName>
        <fullName evidence="9">BOS complex subunit NCLN</fullName>
    </recommendedName>
</protein>
<keyword evidence="5" id="KW-0256">Endoplasmic reticulum</keyword>
<dbReference type="FunFam" id="3.40.630.10:FF:000021">
    <property type="entry name" value="Nicalin"/>
    <property type="match status" value="1"/>
</dbReference>
<feature type="transmembrane region" description="Helical" evidence="10">
    <location>
        <begin position="504"/>
        <end position="525"/>
    </location>
</feature>
<dbReference type="GO" id="GO:0005789">
    <property type="term" value="C:endoplasmic reticulum membrane"/>
    <property type="evidence" value="ECO:0007669"/>
    <property type="project" value="UniProtKB-SubCell"/>
</dbReference>
<dbReference type="SUPFAM" id="SSF53187">
    <property type="entry name" value="Zn-dependent exopeptidases"/>
    <property type="match status" value="1"/>
</dbReference>
<dbReference type="AlphaFoldDB" id="A0ABD1KKC4"/>
<evidence type="ECO:0000256" key="11">
    <source>
        <dbReference type="SAM" id="SignalP"/>
    </source>
</evidence>
<keyword evidence="14" id="KW-1185">Reference proteome</keyword>